<feature type="region of interest" description="Disordered" evidence="1">
    <location>
        <begin position="63"/>
        <end position="89"/>
    </location>
</feature>
<protein>
    <submittedName>
        <fullName evidence="2">Uncharacterized protein</fullName>
    </submittedName>
</protein>
<dbReference type="AlphaFoldDB" id="A0A8J2KEX9"/>
<organism evidence="2 3">
    <name type="scientific">Allacma fusca</name>
    <dbReference type="NCBI Taxonomy" id="39272"/>
    <lineage>
        <taxon>Eukaryota</taxon>
        <taxon>Metazoa</taxon>
        <taxon>Ecdysozoa</taxon>
        <taxon>Arthropoda</taxon>
        <taxon>Hexapoda</taxon>
        <taxon>Collembola</taxon>
        <taxon>Symphypleona</taxon>
        <taxon>Sminthuridae</taxon>
        <taxon>Allacma</taxon>
    </lineage>
</organism>
<evidence type="ECO:0000256" key="1">
    <source>
        <dbReference type="SAM" id="MobiDB-lite"/>
    </source>
</evidence>
<accession>A0A8J2KEX9</accession>
<dbReference type="Proteomes" id="UP000708208">
    <property type="component" value="Unassembled WGS sequence"/>
</dbReference>
<reference evidence="2" key="1">
    <citation type="submission" date="2021-06" db="EMBL/GenBank/DDBJ databases">
        <authorList>
            <person name="Hodson N. C."/>
            <person name="Mongue J. A."/>
            <person name="Jaron S. K."/>
        </authorList>
    </citation>
    <scope>NUCLEOTIDE SEQUENCE</scope>
</reference>
<evidence type="ECO:0000313" key="3">
    <source>
        <dbReference type="Proteomes" id="UP000708208"/>
    </source>
</evidence>
<gene>
    <name evidence="2" type="ORF">AFUS01_LOCUS23355</name>
</gene>
<name>A0A8J2KEX9_9HEXA</name>
<evidence type="ECO:0000313" key="2">
    <source>
        <dbReference type="EMBL" id="CAG7784686.1"/>
    </source>
</evidence>
<sequence length="101" mass="11119">MGVLAASKPWPMSPPLNPADFPGMNPHPLQTTLVTNFFPDHRMSRPQLQEYVSMRDAAIATALAHQSNNNNSNTNSNSNSSHRGSVFVNNTPQMIPLYETV</sequence>
<proteinExistence type="predicted"/>
<feature type="compositionally biased region" description="Low complexity" evidence="1">
    <location>
        <begin position="67"/>
        <end position="81"/>
    </location>
</feature>
<feature type="non-terminal residue" evidence="2">
    <location>
        <position position="101"/>
    </location>
</feature>
<dbReference type="EMBL" id="CAJVCH010280474">
    <property type="protein sequence ID" value="CAG7784686.1"/>
    <property type="molecule type" value="Genomic_DNA"/>
</dbReference>
<keyword evidence="3" id="KW-1185">Reference proteome</keyword>
<feature type="region of interest" description="Disordered" evidence="1">
    <location>
        <begin position="1"/>
        <end position="27"/>
    </location>
</feature>
<comment type="caution">
    <text evidence="2">The sequence shown here is derived from an EMBL/GenBank/DDBJ whole genome shotgun (WGS) entry which is preliminary data.</text>
</comment>